<protein>
    <submittedName>
        <fullName evidence="1">Uncharacterized protein</fullName>
    </submittedName>
</protein>
<dbReference type="EMBL" id="JACETL010000017">
    <property type="protein sequence ID" value="MBA4692522.1"/>
    <property type="molecule type" value="Genomic_DNA"/>
</dbReference>
<evidence type="ECO:0000313" key="2">
    <source>
        <dbReference type="Proteomes" id="UP000551848"/>
    </source>
</evidence>
<organism evidence="1 2">
    <name type="scientific">SAR86 cluster bacterium</name>
    <dbReference type="NCBI Taxonomy" id="2030880"/>
    <lineage>
        <taxon>Bacteria</taxon>
        <taxon>Pseudomonadati</taxon>
        <taxon>Pseudomonadota</taxon>
        <taxon>Gammaproteobacteria</taxon>
        <taxon>SAR86 cluster</taxon>
    </lineage>
</organism>
<reference evidence="1 2" key="1">
    <citation type="submission" date="2020-06" db="EMBL/GenBank/DDBJ databases">
        <title>Dysbiosis in marine aquaculture revealed through microbiome analysis: reverse ecology for environmental sustainability.</title>
        <authorList>
            <person name="Haro-Moreno J.M."/>
            <person name="Coutinho F.H."/>
            <person name="Zaragoza-Solas A."/>
            <person name="Picazo A."/>
            <person name="Almagro-Moreno S."/>
            <person name="Lopez-Perez M."/>
        </authorList>
    </citation>
    <scope>NUCLEOTIDE SEQUENCE [LARGE SCALE GENOMIC DNA]</scope>
    <source>
        <strain evidence="1">MCMED-G41</strain>
    </source>
</reference>
<evidence type="ECO:0000313" key="1">
    <source>
        <dbReference type="EMBL" id="MBA4692522.1"/>
    </source>
</evidence>
<name>A0A838Y639_9GAMM</name>
<dbReference type="Proteomes" id="UP000551848">
    <property type="component" value="Unassembled WGS sequence"/>
</dbReference>
<comment type="caution">
    <text evidence="1">The sequence shown here is derived from an EMBL/GenBank/DDBJ whole genome shotgun (WGS) entry which is preliminary data.</text>
</comment>
<gene>
    <name evidence="1" type="ORF">H2072_02100</name>
</gene>
<accession>A0A838Y639</accession>
<dbReference type="AlphaFoldDB" id="A0A838Y639"/>
<sequence length="85" mass="9401">MKFILVLLIFTSTVFAKSDQDDKKVSDLTVQELTETVRSIVQESIEKCVVAGTMEGRAVPLSLKVEGEVVAKMTCDFNRSESKSD</sequence>
<proteinExistence type="predicted"/>